<gene>
    <name evidence="2" type="ORF">COS76_01520</name>
</gene>
<organism evidence="2 3">
    <name type="scientific">Candidatus Portnoybacteria bacterium CG06_land_8_20_14_3_00_39_12</name>
    <dbReference type="NCBI Taxonomy" id="1974809"/>
    <lineage>
        <taxon>Bacteria</taxon>
        <taxon>Candidatus Portnoyibacteriota</taxon>
    </lineage>
</organism>
<evidence type="ECO:0000313" key="2">
    <source>
        <dbReference type="EMBL" id="PIU75300.1"/>
    </source>
</evidence>
<sequence length="487" mass="55362">MSQKTKLILIIALFLVIPSLVGADYYGQTRTFLIEPSYDLTQRNNVTAVLEKITPQLYFYLDGNWWGSLNFEEQLERRKNLDSLAEEFETKIYPTLTATFGEEAKPGIDGDSHLTILIHPMIDEAGGYFRGADGYPAAQVPGSNEREMLYLNSRYLGTPFVKSFLSHELVHLITFNQKEKKYGIEEDVWLNEGRAEYAPTLIGYDDLYEGSNLRRRVKNFLEKPSDSITEWQSKSTDYGALNLFIQYLVDHYGLKILTDSLQLEKVGIPSLNEALKNNGFGENLSRVFIDWTVATFVNDCSLGEKYCYKNPNLKNFQITPSVNFLPMVGESTLSLQDQTKNWAGNWHKFVGGKGDLKLEFSGSSKANFQVPYLLQDPKGNYTLDFLRLNPEQKGEIFVLDFGKKIISLTIIPSLQDKISKFSSQEPTFSFSWKASTLASQETIKLLLAQIETLKSEIARVQTKINSLLAKKIGSCTFFENNLYYGMM</sequence>
<proteinExistence type="predicted"/>
<feature type="non-terminal residue" evidence="2">
    <location>
        <position position="487"/>
    </location>
</feature>
<dbReference type="Proteomes" id="UP000228775">
    <property type="component" value="Unassembled WGS sequence"/>
</dbReference>
<dbReference type="AlphaFoldDB" id="A0A2M7AXD7"/>
<dbReference type="EMBL" id="PEVY01000032">
    <property type="protein sequence ID" value="PIU75300.1"/>
    <property type="molecule type" value="Genomic_DNA"/>
</dbReference>
<reference evidence="3" key="1">
    <citation type="submission" date="2017-09" db="EMBL/GenBank/DDBJ databases">
        <title>Depth-based differentiation of microbial function through sediment-hosted aquifers and enrichment of novel symbionts in the deep terrestrial subsurface.</title>
        <authorList>
            <person name="Probst A.J."/>
            <person name="Ladd B."/>
            <person name="Jarett J.K."/>
            <person name="Geller-Mcgrath D.E."/>
            <person name="Sieber C.M.K."/>
            <person name="Emerson J.B."/>
            <person name="Anantharaman K."/>
            <person name="Thomas B.C."/>
            <person name="Malmstrom R."/>
            <person name="Stieglmeier M."/>
            <person name="Klingl A."/>
            <person name="Woyke T."/>
            <person name="Ryan C.M."/>
            <person name="Banfield J.F."/>
        </authorList>
    </citation>
    <scope>NUCLEOTIDE SEQUENCE [LARGE SCALE GENOMIC DNA]</scope>
</reference>
<evidence type="ECO:0000256" key="1">
    <source>
        <dbReference type="SAM" id="Coils"/>
    </source>
</evidence>
<protein>
    <submittedName>
        <fullName evidence="2">Uncharacterized protein</fullName>
    </submittedName>
</protein>
<comment type="caution">
    <text evidence="2">The sequence shown here is derived from an EMBL/GenBank/DDBJ whole genome shotgun (WGS) entry which is preliminary data.</text>
</comment>
<evidence type="ECO:0000313" key="3">
    <source>
        <dbReference type="Proteomes" id="UP000228775"/>
    </source>
</evidence>
<name>A0A2M7AXD7_9BACT</name>
<accession>A0A2M7AXD7</accession>
<feature type="coiled-coil region" evidence="1">
    <location>
        <begin position="443"/>
        <end position="470"/>
    </location>
</feature>
<keyword evidence="1" id="KW-0175">Coiled coil</keyword>